<accession>A0A8J6L777</accession>
<dbReference type="InterPro" id="IPR010562">
    <property type="entry name" value="Haemolymph_juvenile_hormone-bd"/>
</dbReference>
<dbReference type="Pfam" id="PF06585">
    <property type="entry name" value="JHBP"/>
    <property type="match status" value="1"/>
</dbReference>
<organism evidence="2 3">
    <name type="scientific">Tenebrio molitor</name>
    <name type="common">Yellow mealworm beetle</name>
    <dbReference type="NCBI Taxonomy" id="7067"/>
    <lineage>
        <taxon>Eukaryota</taxon>
        <taxon>Metazoa</taxon>
        <taxon>Ecdysozoa</taxon>
        <taxon>Arthropoda</taxon>
        <taxon>Hexapoda</taxon>
        <taxon>Insecta</taxon>
        <taxon>Pterygota</taxon>
        <taxon>Neoptera</taxon>
        <taxon>Endopterygota</taxon>
        <taxon>Coleoptera</taxon>
        <taxon>Polyphaga</taxon>
        <taxon>Cucujiformia</taxon>
        <taxon>Tenebrionidae</taxon>
        <taxon>Tenebrio</taxon>
    </lineage>
</organism>
<feature type="signal peptide" evidence="1">
    <location>
        <begin position="1"/>
        <end position="16"/>
    </location>
</feature>
<dbReference type="AlphaFoldDB" id="A0A8J6L777"/>
<name>A0A8J6L777_TENMO</name>
<dbReference type="InterPro" id="IPR038606">
    <property type="entry name" value="To_sf"/>
</dbReference>
<protein>
    <submittedName>
        <fullName evidence="2">Uncharacterized protein</fullName>
    </submittedName>
</protein>
<gene>
    <name evidence="2" type="ORF">GEV33_014355</name>
</gene>
<sequence length="800" mass="89428">MRIFLLVVVGLAAAAAQNTDVPEMDLDVGEPPSALDVGAELFTTLLHSDIVQHKLARLYEFVDLKIRAVRLVKGLLTRDNLILARGFLDVVARLCNFLAGFLPEAPPDPKSAFLSSLFPVIRFDTPPQRAQREVNATDADRELFERHKDDVVQVASYGSDSVQMTPEDIFQRVSNCVQIGTTLGENKSGPGAPFEIPQQFLHPVLFPNREGNLQVRLATQINPCLVYQERIVNAEEFTRAMGGENIREEEFIGGSCLIASDYVTELLESLWILCGRVNARGEEMTGFMFLVVLTMGGLAEHGKIVEGHSLAARFTSNPIFLRHFGGGHEQQVVWPRVVLFRASSDDEYEDSEEESGFRPSVEITEDNLDSKLSVDSEIENDLVASEEQGSDEEIETHVFKLLPLFERTHIFKAQEAIEEEQDQANDDPVLYFFKSLPLFNRSQSFKQPTQNLTAKSPNSVVYIFRSVPHFERLHEFKSSIEAQNETSKSPESVQVALAYFFKSLPHYEIAQNFHKASPAPFVSKIKHHEDTIEENVAFRTLSHLDDAIFSRPHRRRLVKVVKKKKLKSGSVNEKRVEFGRRLTPRVKSVGDLQLDTSASTGKWINSYGGLESRIITWEEFLGGFCGRKWLRKEKYVTGAGAGSGDDSGHDQGRVDAGAVQNAIYQLDHPFRKVDLPSLDPLEVASFSIGAGAGPVAVQENFEIAKLYDSLILQLRLRDDIYMNLSLVVPEFKILARYQLDGKILLLPIRDRGSASGRTDVLLAKNVKGVGYFPLETVNRGGVRYLSVKSGTKCGLDDPQF</sequence>
<evidence type="ECO:0000313" key="2">
    <source>
        <dbReference type="EMBL" id="KAH0808433.1"/>
    </source>
</evidence>
<dbReference type="Proteomes" id="UP000719412">
    <property type="component" value="Unassembled WGS sequence"/>
</dbReference>
<feature type="chain" id="PRO_5035184639" evidence="1">
    <location>
        <begin position="17"/>
        <end position="800"/>
    </location>
</feature>
<dbReference type="PANTHER" id="PTHR11008">
    <property type="entry name" value="PROTEIN TAKEOUT-LIKE PROTEIN"/>
    <property type="match status" value="1"/>
</dbReference>
<dbReference type="EMBL" id="JABDTM020028756">
    <property type="protein sequence ID" value="KAH0808433.1"/>
    <property type="molecule type" value="Genomic_DNA"/>
</dbReference>
<evidence type="ECO:0000256" key="1">
    <source>
        <dbReference type="SAM" id="SignalP"/>
    </source>
</evidence>
<evidence type="ECO:0000313" key="3">
    <source>
        <dbReference type="Proteomes" id="UP000719412"/>
    </source>
</evidence>
<dbReference type="GO" id="GO:0005615">
    <property type="term" value="C:extracellular space"/>
    <property type="evidence" value="ECO:0007669"/>
    <property type="project" value="TreeGrafter"/>
</dbReference>
<dbReference type="PANTHER" id="PTHR11008:SF32">
    <property type="entry name" value="CIRCADIAN CLOCK-CONTROLLED PROTEIN DAYWAKE-RELATED"/>
    <property type="match status" value="1"/>
</dbReference>
<keyword evidence="1" id="KW-0732">Signal</keyword>
<keyword evidence="3" id="KW-1185">Reference proteome</keyword>
<reference evidence="2" key="2">
    <citation type="submission" date="2021-08" db="EMBL/GenBank/DDBJ databases">
        <authorList>
            <person name="Eriksson T."/>
        </authorList>
    </citation>
    <scope>NUCLEOTIDE SEQUENCE</scope>
    <source>
        <strain evidence="2">Stoneville</strain>
        <tissue evidence="2">Whole head</tissue>
    </source>
</reference>
<dbReference type="Gene3D" id="3.15.10.30">
    <property type="entry name" value="Haemolymph juvenile hormone binding protein"/>
    <property type="match status" value="1"/>
</dbReference>
<proteinExistence type="predicted"/>
<reference evidence="2" key="1">
    <citation type="journal article" date="2020" name="J Insects Food Feed">
        <title>The yellow mealworm (Tenebrio molitor) genome: a resource for the emerging insects as food and feed industry.</title>
        <authorList>
            <person name="Eriksson T."/>
            <person name="Andere A."/>
            <person name="Kelstrup H."/>
            <person name="Emery V."/>
            <person name="Picard C."/>
        </authorList>
    </citation>
    <scope>NUCLEOTIDE SEQUENCE</scope>
    <source>
        <strain evidence="2">Stoneville</strain>
        <tissue evidence="2">Whole head</tissue>
    </source>
</reference>
<comment type="caution">
    <text evidence="2">The sequence shown here is derived from an EMBL/GenBank/DDBJ whole genome shotgun (WGS) entry which is preliminary data.</text>
</comment>